<evidence type="ECO:0008006" key="4">
    <source>
        <dbReference type="Google" id="ProtNLM"/>
    </source>
</evidence>
<evidence type="ECO:0000313" key="3">
    <source>
        <dbReference type="Proteomes" id="UP001085076"/>
    </source>
</evidence>
<gene>
    <name evidence="2" type="ORF">J5N97_007663</name>
</gene>
<evidence type="ECO:0000256" key="1">
    <source>
        <dbReference type="SAM" id="Phobius"/>
    </source>
</evidence>
<protein>
    <recommendedName>
        <fullName evidence="4">Plastid division protein PDV1</fullName>
    </recommendedName>
</protein>
<reference evidence="2" key="1">
    <citation type="submission" date="2021-03" db="EMBL/GenBank/DDBJ databases">
        <authorList>
            <person name="Li Z."/>
            <person name="Yang C."/>
        </authorList>
    </citation>
    <scope>NUCLEOTIDE SEQUENCE</scope>
    <source>
        <strain evidence="2">Dzin_1.0</strain>
        <tissue evidence="2">Leaf</tissue>
    </source>
</reference>
<dbReference type="PANTHER" id="PTHR33600">
    <property type="entry name" value="PLASTID DIVISION PROTEIN PDV2"/>
    <property type="match status" value="1"/>
</dbReference>
<keyword evidence="1" id="KW-0812">Transmembrane</keyword>
<sequence length="271" mass="30811">MSSSRTLEISSITSFMEWEMEEMEVALERIWDLHDKISDAIHAISRSHFLQSIKAFDKTAMVMKQCEAEVAGEGFEFVKGFRIADDAPMAEARSLNAIRTALESLENQLEFFYTVQSQQQTDRDAALAQLERCRIMLATKLADHQGKKHKVIEEALTFVGAVHDTTAHSFPPENLFKIPTNQSGNTHEDIKPVFPIQVLISRLSVAKRHVRSNYLSGGILWNIALFAVSMVALRQLHQMAFRKRNGKNFSQPHKSYPRIELKHLDVFLAKG</sequence>
<dbReference type="InterPro" id="IPR038939">
    <property type="entry name" value="PDV1/PDV2"/>
</dbReference>
<feature type="transmembrane region" description="Helical" evidence="1">
    <location>
        <begin position="214"/>
        <end position="233"/>
    </location>
</feature>
<name>A0A9D5DFR1_9LILI</name>
<comment type="caution">
    <text evidence="2">The sequence shown here is derived from an EMBL/GenBank/DDBJ whole genome shotgun (WGS) entry which is preliminary data.</text>
</comment>
<dbReference type="OrthoDB" id="1613918at2759"/>
<dbReference type="GO" id="GO:0010020">
    <property type="term" value="P:chloroplast fission"/>
    <property type="evidence" value="ECO:0007669"/>
    <property type="project" value="InterPro"/>
</dbReference>
<proteinExistence type="predicted"/>
<evidence type="ECO:0000313" key="2">
    <source>
        <dbReference type="EMBL" id="KAJ0989307.1"/>
    </source>
</evidence>
<organism evidence="2 3">
    <name type="scientific">Dioscorea zingiberensis</name>
    <dbReference type="NCBI Taxonomy" id="325984"/>
    <lineage>
        <taxon>Eukaryota</taxon>
        <taxon>Viridiplantae</taxon>
        <taxon>Streptophyta</taxon>
        <taxon>Embryophyta</taxon>
        <taxon>Tracheophyta</taxon>
        <taxon>Spermatophyta</taxon>
        <taxon>Magnoliopsida</taxon>
        <taxon>Liliopsida</taxon>
        <taxon>Dioscoreales</taxon>
        <taxon>Dioscoreaceae</taxon>
        <taxon>Dioscorea</taxon>
    </lineage>
</organism>
<reference evidence="2" key="2">
    <citation type="journal article" date="2022" name="Hortic Res">
        <title>The genome of Dioscorea zingiberensis sheds light on the biosynthesis, origin and evolution of the medicinally important diosgenin saponins.</title>
        <authorList>
            <person name="Li Y."/>
            <person name="Tan C."/>
            <person name="Li Z."/>
            <person name="Guo J."/>
            <person name="Li S."/>
            <person name="Chen X."/>
            <person name="Wang C."/>
            <person name="Dai X."/>
            <person name="Yang H."/>
            <person name="Song W."/>
            <person name="Hou L."/>
            <person name="Xu J."/>
            <person name="Tong Z."/>
            <person name="Xu A."/>
            <person name="Yuan X."/>
            <person name="Wang W."/>
            <person name="Yang Q."/>
            <person name="Chen L."/>
            <person name="Sun Z."/>
            <person name="Wang K."/>
            <person name="Pan B."/>
            <person name="Chen J."/>
            <person name="Bao Y."/>
            <person name="Liu F."/>
            <person name="Qi X."/>
            <person name="Gang D.R."/>
            <person name="Wen J."/>
            <person name="Li J."/>
        </authorList>
    </citation>
    <scope>NUCLEOTIDE SEQUENCE</scope>
    <source>
        <strain evidence="2">Dzin_1.0</strain>
    </source>
</reference>
<dbReference type="PANTHER" id="PTHR33600:SF4">
    <property type="entry name" value="PLASTID DIVISION PROTEIN PDV1"/>
    <property type="match status" value="1"/>
</dbReference>
<keyword evidence="1" id="KW-1133">Transmembrane helix</keyword>
<accession>A0A9D5DFR1</accession>
<dbReference type="EMBL" id="JAGGNH010000001">
    <property type="protein sequence ID" value="KAJ0989307.1"/>
    <property type="molecule type" value="Genomic_DNA"/>
</dbReference>
<keyword evidence="1" id="KW-0472">Membrane</keyword>
<keyword evidence="3" id="KW-1185">Reference proteome</keyword>
<dbReference type="Proteomes" id="UP001085076">
    <property type="component" value="Miscellaneous, Linkage group lg01"/>
</dbReference>
<dbReference type="AlphaFoldDB" id="A0A9D5DFR1"/>